<feature type="chain" id="PRO_5046305988" description="Secreted protein" evidence="1">
    <location>
        <begin position="29"/>
        <end position="388"/>
    </location>
</feature>
<comment type="caution">
    <text evidence="2">The sequence shown here is derived from an EMBL/GenBank/DDBJ whole genome shotgun (WGS) entry which is preliminary data.</text>
</comment>
<keyword evidence="3" id="KW-1185">Reference proteome</keyword>
<sequence>MVSRGLTVMSVLASAGVGAALLTGVADADTGSSGSCSWGQELSPRTLDQFNVAFPDSAASYWILPYEVGPDTSITVTGTFPDARYMSFNTYDRTLSNFSAGGLDSALPDSRIVRDAGGDTFTVTVRPDAQAGQANTLPLAPSGVTGGIGFLIYRVYLPEGGPEAVALPSVTLNGKGATRTLGSCVGGPTNGAITAALDAIPQVGLPRNPTSAFTRVTGAGFFPNGDIAYLAAGVTRPADGRVIVVRGKAPAVPSPDMRYFSLCSELAVLPGPVVRNTLPDGSVDVGCRDDTQTALDASGNYTYVVADESQRAAVEAIPGATFVPWSLEHPETKHLLLFRNMLPAGDFAPAIQNVAPDSGPAHAEALMGAYYPRTAECSLGDLAVGACR</sequence>
<protein>
    <recommendedName>
        <fullName evidence="4">Secreted protein</fullName>
    </recommendedName>
</protein>
<dbReference type="RefSeq" id="WP_201949884.1">
    <property type="nucleotide sequence ID" value="NZ_JAERRJ010000008.1"/>
</dbReference>
<organism evidence="2 3">
    <name type="scientific">Nocardia acididurans</name>
    <dbReference type="NCBI Taxonomy" id="2802282"/>
    <lineage>
        <taxon>Bacteria</taxon>
        <taxon>Bacillati</taxon>
        <taxon>Actinomycetota</taxon>
        <taxon>Actinomycetes</taxon>
        <taxon>Mycobacteriales</taxon>
        <taxon>Nocardiaceae</taxon>
        <taxon>Nocardia</taxon>
    </lineage>
</organism>
<proteinExistence type="predicted"/>
<dbReference type="EMBL" id="JAERRJ010000008">
    <property type="protein sequence ID" value="MBL1077170.1"/>
    <property type="molecule type" value="Genomic_DNA"/>
</dbReference>
<accession>A0ABS1MAJ5</accession>
<dbReference type="Proteomes" id="UP000602198">
    <property type="component" value="Unassembled WGS sequence"/>
</dbReference>
<reference evidence="2 3" key="1">
    <citation type="submission" date="2021-01" db="EMBL/GenBank/DDBJ databases">
        <title>WGS of actinomycetes isolated from Thailand.</title>
        <authorList>
            <person name="Thawai C."/>
        </authorList>
    </citation>
    <scope>NUCLEOTIDE SEQUENCE [LARGE SCALE GENOMIC DNA]</scope>
    <source>
        <strain evidence="2 3">LPG 2</strain>
    </source>
</reference>
<evidence type="ECO:0008006" key="4">
    <source>
        <dbReference type="Google" id="ProtNLM"/>
    </source>
</evidence>
<evidence type="ECO:0000313" key="2">
    <source>
        <dbReference type="EMBL" id="MBL1077170.1"/>
    </source>
</evidence>
<evidence type="ECO:0000256" key="1">
    <source>
        <dbReference type="SAM" id="SignalP"/>
    </source>
</evidence>
<keyword evidence="1" id="KW-0732">Signal</keyword>
<feature type="signal peptide" evidence="1">
    <location>
        <begin position="1"/>
        <end position="28"/>
    </location>
</feature>
<gene>
    <name evidence="2" type="ORF">JK358_22485</name>
</gene>
<evidence type="ECO:0000313" key="3">
    <source>
        <dbReference type="Proteomes" id="UP000602198"/>
    </source>
</evidence>
<name>A0ABS1MAJ5_9NOCA</name>